<accession>A0A517VIV6</accession>
<organism evidence="1 2">
    <name type="scientific">Gimesia algae</name>
    <dbReference type="NCBI Taxonomy" id="2527971"/>
    <lineage>
        <taxon>Bacteria</taxon>
        <taxon>Pseudomonadati</taxon>
        <taxon>Planctomycetota</taxon>
        <taxon>Planctomycetia</taxon>
        <taxon>Planctomycetales</taxon>
        <taxon>Planctomycetaceae</taxon>
        <taxon>Gimesia</taxon>
    </lineage>
</organism>
<dbReference type="Proteomes" id="UP000316855">
    <property type="component" value="Chromosome"/>
</dbReference>
<evidence type="ECO:0000313" key="2">
    <source>
        <dbReference type="Proteomes" id="UP000316855"/>
    </source>
</evidence>
<evidence type="ECO:0008006" key="3">
    <source>
        <dbReference type="Google" id="ProtNLM"/>
    </source>
</evidence>
<name>A0A517VIV6_9PLAN</name>
<dbReference type="AlphaFoldDB" id="A0A517VIV6"/>
<proteinExistence type="predicted"/>
<dbReference type="OrthoDB" id="214985at2"/>
<sequence length="435" mass="48248">MSRTSWKVMMITPFRLSALLVLLCSTGLPVGMHKVAAADDGTTEFVMHGDADVVDEEIVDNSGLFSGVNTYSRSLVRQLPVDRGWTYDSPIDKSIKGMFRSSSLKLEYLHWSLEGPDNILLSAPILGDPDPTQPTAVFDRSTGIARGDGVAVNYIDRTMETNGMRATLAFPVEDASIEWNAWGIFKNDSTRPTESIYGTQSNSIPDDDLVVVTNFNVNGNLASNTNVYDTSFNVNLDTEMFGTGVNYVLDPYLPGEGFRMQPLFGFRFISLRETMNQVGVDSGGGIGTPRTTTIYSKVENRVFGPSIGARAEYRHSRFTIGAEPKFTFGFNRDTDQVRTDQLFVATDPTIVSVQKNNEFSPTFQVSVYAKLNVNEHIRCFVGYDYLFIGQISRAYDIIDYNEDRTATNPATGTKVRQQHSKFSADGITAGLEFIW</sequence>
<dbReference type="Pfam" id="PF07585">
    <property type="entry name" value="BBP7"/>
    <property type="match status" value="1"/>
</dbReference>
<protein>
    <recommendedName>
        <fullName evidence="3">BBP7 family outer membrane beta-barrel protein</fullName>
    </recommendedName>
</protein>
<dbReference type="InterPro" id="IPR053724">
    <property type="entry name" value="OMP_A26_sf"/>
</dbReference>
<dbReference type="EMBL" id="CP036343">
    <property type="protein sequence ID" value="QDT92935.1"/>
    <property type="molecule type" value="Genomic_DNA"/>
</dbReference>
<reference evidence="1 2" key="1">
    <citation type="submission" date="2019-02" db="EMBL/GenBank/DDBJ databases">
        <title>Deep-cultivation of Planctomycetes and their phenomic and genomic characterization uncovers novel biology.</title>
        <authorList>
            <person name="Wiegand S."/>
            <person name="Jogler M."/>
            <person name="Boedeker C."/>
            <person name="Pinto D."/>
            <person name="Vollmers J."/>
            <person name="Rivas-Marin E."/>
            <person name="Kohn T."/>
            <person name="Peeters S.H."/>
            <person name="Heuer A."/>
            <person name="Rast P."/>
            <person name="Oberbeckmann S."/>
            <person name="Bunk B."/>
            <person name="Jeske O."/>
            <person name="Meyerdierks A."/>
            <person name="Storesund J.E."/>
            <person name="Kallscheuer N."/>
            <person name="Luecker S."/>
            <person name="Lage O.M."/>
            <person name="Pohl T."/>
            <person name="Merkel B.J."/>
            <person name="Hornburger P."/>
            <person name="Mueller R.-W."/>
            <person name="Bruemmer F."/>
            <person name="Labrenz M."/>
            <person name="Spormann A.M."/>
            <person name="Op den Camp H."/>
            <person name="Overmann J."/>
            <person name="Amann R."/>
            <person name="Jetten M.S.M."/>
            <person name="Mascher T."/>
            <person name="Medema M.H."/>
            <person name="Devos D.P."/>
            <person name="Kaster A.-K."/>
            <person name="Ovreas L."/>
            <person name="Rohde M."/>
            <person name="Galperin M.Y."/>
            <person name="Jogler C."/>
        </authorList>
    </citation>
    <scope>NUCLEOTIDE SEQUENCE [LARGE SCALE GENOMIC DNA]</scope>
    <source>
        <strain evidence="1 2">Pan161</strain>
    </source>
</reference>
<dbReference type="Gene3D" id="2.40.128.90">
    <property type="entry name" value="OMPT-like"/>
    <property type="match status" value="1"/>
</dbReference>
<dbReference type="RefSeq" id="WP_145230962.1">
    <property type="nucleotide sequence ID" value="NZ_CP036343.1"/>
</dbReference>
<keyword evidence="2" id="KW-1185">Reference proteome</keyword>
<dbReference type="InterPro" id="IPR011446">
    <property type="entry name" value="BBP7"/>
</dbReference>
<gene>
    <name evidence="1" type="ORF">Pan161_46070</name>
</gene>
<evidence type="ECO:0000313" key="1">
    <source>
        <dbReference type="EMBL" id="QDT92935.1"/>
    </source>
</evidence>
<dbReference type="KEGG" id="gax:Pan161_46070"/>